<evidence type="ECO:0000256" key="9">
    <source>
        <dbReference type="ARBA" id="ARBA00022777"/>
    </source>
</evidence>
<evidence type="ECO:0000256" key="12">
    <source>
        <dbReference type="ARBA" id="ARBA00029757"/>
    </source>
</evidence>
<dbReference type="HAMAP" id="MF_00409">
    <property type="entry name" value="LpxK"/>
    <property type="match status" value="1"/>
</dbReference>
<dbReference type="EMBL" id="FWZX01000024">
    <property type="protein sequence ID" value="SMF62354.1"/>
    <property type="molecule type" value="Genomic_DNA"/>
</dbReference>
<dbReference type="Pfam" id="PF02606">
    <property type="entry name" value="LpxK"/>
    <property type="match status" value="1"/>
</dbReference>
<dbReference type="PANTHER" id="PTHR42724">
    <property type="entry name" value="TETRAACYLDISACCHARIDE 4'-KINASE"/>
    <property type="match status" value="1"/>
</dbReference>
<evidence type="ECO:0000256" key="3">
    <source>
        <dbReference type="ARBA" id="ARBA00012071"/>
    </source>
</evidence>
<protein>
    <recommendedName>
        <fullName evidence="4 13">Tetraacyldisaccharide 4'-kinase</fullName>
        <ecNumber evidence="3 13">2.7.1.130</ecNumber>
    </recommendedName>
    <alternativeName>
        <fullName evidence="12 13">Lipid A 4'-kinase</fullName>
    </alternativeName>
</protein>
<dbReference type="AlphaFoldDB" id="A0A1Y6CNJ0"/>
<comment type="function">
    <text evidence="1 13">Transfers the gamma-phosphate of ATP to the 4'-position of a tetraacyldisaccharide 1-phosphate intermediate (termed DS-1-P) to form tetraacyldisaccharide 1,4'-bis-phosphate (lipid IVA).</text>
</comment>
<dbReference type="RefSeq" id="WP_085125066.1">
    <property type="nucleotide sequence ID" value="NZ_FWZX01000024.1"/>
</dbReference>
<evidence type="ECO:0000313" key="15">
    <source>
        <dbReference type="Proteomes" id="UP000192917"/>
    </source>
</evidence>
<accession>A0A1Y6CNJ0</accession>
<evidence type="ECO:0000256" key="7">
    <source>
        <dbReference type="ARBA" id="ARBA00022679"/>
    </source>
</evidence>
<evidence type="ECO:0000256" key="5">
    <source>
        <dbReference type="ARBA" id="ARBA00022516"/>
    </source>
</evidence>
<keyword evidence="9 13" id="KW-0418">Kinase</keyword>
<dbReference type="GO" id="GO:0009245">
    <property type="term" value="P:lipid A biosynthetic process"/>
    <property type="evidence" value="ECO:0007669"/>
    <property type="project" value="UniProtKB-UniRule"/>
</dbReference>
<dbReference type="InterPro" id="IPR027417">
    <property type="entry name" value="P-loop_NTPase"/>
</dbReference>
<keyword evidence="5 13" id="KW-0444">Lipid biosynthesis</keyword>
<evidence type="ECO:0000256" key="10">
    <source>
        <dbReference type="ARBA" id="ARBA00022840"/>
    </source>
</evidence>
<keyword evidence="10 13" id="KW-0067">ATP-binding</keyword>
<organism evidence="14 15">
    <name type="scientific">Tistlia consotensis USBA 355</name>
    <dbReference type="NCBI Taxonomy" id="560819"/>
    <lineage>
        <taxon>Bacteria</taxon>
        <taxon>Pseudomonadati</taxon>
        <taxon>Pseudomonadota</taxon>
        <taxon>Alphaproteobacteria</taxon>
        <taxon>Rhodospirillales</taxon>
        <taxon>Rhodovibrionaceae</taxon>
        <taxon>Tistlia</taxon>
    </lineage>
</organism>
<proteinExistence type="inferred from homology"/>
<name>A0A1Y6CNJ0_9PROT</name>
<dbReference type="GO" id="GO:0009244">
    <property type="term" value="P:lipopolysaccharide core region biosynthetic process"/>
    <property type="evidence" value="ECO:0007669"/>
    <property type="project" value="TreeGrafter"/>
</dbReference>
<evidence type="ECO:0000313" key="14">
    <source>
        <dbReference type="EMBL" id="SMF62354.1"/>
    </source>
</evidence>
<feature type="binding site" evidence="13">
    <location>
        <begin position="51"/>
        <end position="58"/>
    </location>
    <ligand>
        <name>ATP</name>
        <dbReference type="ChEBI" id="CHEBI:30616"/>
    </ligand>
</feature>
<dbReference type="GO" id="GO:0005886">
    <property type="term" value="C:plasma membrane"/>
    <property type="evidence" value="ECO:0007669"/>
    <property type="project" value="TreeGrafter"/>
</dbReference>
<evidence type="ECO:0000256" key="4">
    <source>
        <dbReference type="ARBA" id="ARBA00016436"/>
    </source>
</evidence>
<dbReference type="Proteomes" id="UP000192917">
    <property type="component" value="Unassembled WGS sequence"/>
</dbReference>
<keyword evidence="11 13" id="KW-0443">Lipid metabolism</keyword>
<comment type="pathway">
    <text evidence="2 13">Glycolipid biosynthesis; lipid IV(A) biosynthesis; lipid IV(A) from (3R)-3-hydroxytetradecanoyl-[acyl-carrier-protein] and UDP-N-acetyl-alpha-D-glucosamine: step 6/6.</text>
</comment>
<dbReference type="PANTHER" id="PTHR42724:SF1">
    <property type="entry name" value="TETRAACYLDISACCHARIDE 4'-KINASE, MITOCHONDRIAL-RELATED"/>
    <property type="match status" value="1"/>
</dbReference>
<keyword evidence="15" id="KW-1185">Reference proteome</keyword>
<evidence type="ECO:0000256" key="6">
    <source>
        <dbReference type="ARBA" id="ARBA00022556"/>
    </source>
</evidence>
<dbReference type="UniPathway" id="UPA00359">
    <property type="reaction ID" value="UER00482"/>
</dbReference>
<keyword evidence="8 13" id="KW-0547">Nucleotide-binding</keyword>
<evidence type="ECO:0000256" key="1">
    <source>
        <dbReference type="ARBA" id="ARBA00002274"/>
    </source>
</evidence>
<keyword evidence="7 13" id="KW-0808">Transferase</keyword>
<dbReference type="NCBIfam" id="TIGR00682">
    <property type="entry name" value="lpxK"/>
    <property type="match status" value="1"/>
</dbReference>
<dbReference type="GO" id="GO:0009029">
    <property type="term" value="F:lipid-A 4'-kinase activity"/>
    <property type="evidence" value="ECO:0007669"/>
    <property type="project" value="UniProtKB-UniRule"/>
</dbReference>
<comment type="catalytic activity">
    <reaction evidence="13">
        <text>a lipid A disaccharide + ATP = a lipid IVA + ADP + H(+)</text>
        <dbReference type="Rhea" id="RHEA:67840"/>
        <dbReference type="ChEBI" id="CHEBI:15378"/>
        <dbReference type="ChEBI" id="CHEBI:30616"/>
        <dbReference type="ChEBI" id="CHEBI:176343"/>
        <dbReference type="ChEBI" id="CHEBI:176425"/>
        <dbReference type="ChEBI" id="CHEBI:456216"/>
        <dbReference type="EC" id="2.7.1.130"/>
    </reaction>
</comment>
<evidence type="ECO:0000256" key="8">
    <source>
        <dbReference type="ARBA" id="ARBA00022741"/>
    </source>
</evidence>
<reference evidence="14 15" key="1">
    <citation type="submission" date="2017-04" db="EMBL/GenBank/DDBJ databases">
        <authorList>
            <person name="Afonso C.L."/>
            <person name="Miller P.J."/>
            <person name="Scott M.A."/>
            <person name="Spackman E."/>
            <person name="Goraichik I."/>
            <person name="Dimitrov K.M."/>
            <person name="Suarez D.L."/>
            <person name="Swayne D.E."/>
        </authorList>
    </citation>
    <scope>NUCLEOTIDE SEQUENCE [LARGE SCALE GENOMIC DNA]</scope>
    <source>
        <strain evidence="14 15">USBA 355</strain>
    </source>
</reference>
<keyword evidence="6 13" id="KW-0441">Lipid A biosynthesis</keyword>
<evidence type="ECO:0000256" key="2">
    <source>
        <dbReference type="ARBA" id="ARBA00004870"/>
    </source>
</evidence>
<sequence>MRAPDFWSGRGALSSLLLPLALGYDLAGWLRWRVVNPVRLPVPVICVGNLTAGGAGKTPTVLALVELLAERALAVHAVTRGYGGRERGPLRVDPALHDAAAVGDEPLLLARACPTWVARERAAGARAAAAAGAEVLLLDDGLQNPGLAKDLALAVVDGAAGLGNGRVLPAGPLRENLTRGLGRADALLSVGGDWAPPPAAAGKPLLRAELVAETAGAWRGRRVLAFAGIGRPAKFFDTLAGLGAELAGTRAFADHHPYTAADGQALLAEAGRLGAELATTEKDFVRLPPPLAAVTRVLPVHLRWRDKRKIDALLERALADGHPQP</sequence>
<gene>
    <name evidence="13" type="primary">lpxK</name>
    <name evidence="14" type="ORF">SAMN05428998_1249</name>
</gene>
<dbReference type="GO" id="GO:0005524">
    <property type="term" value="F:ATP binding"/>
    <property type="evidence" value="ECO:0007669"/>
    <property type="project" value="UniProtKB-UniRule"/>
</dbReference>
<dbReference type="STRING" id="560819.SAMN05428998_1249"/>
<dbReference type="InterPro" id="IPR003758">
    <property type="entry name" value="LpxK"/>
</dbReference>
<dbReference type="EC" id="2.7.1.130" evidence="3 13"/>
<dbReference type="SUPFAM" id="SSF52540">
    <property type="entry name" value="P-loop containing nucleoside triphosphate hydrolases"/>
    <property type="match status" value="1"/>
</dbReference>
<comment type="similarity">
    <text evidence="13">Belongs to the LpxK family.</text>
</comment>
<evidence type="ECO:0000256" key="13">
    <source>
        <dbReference type="HAMAP-Rule" id="MF_00409"/>
    </source>
</evidence>
<evidence type="ECO:0000256" key="11">
    <source>
        <dbReference type="ARBA" id="ARBA00023098"/>
    </source>
</evidence>